<dbReference type="InterPro" id="IPR025745">
    <property type="entry name" value="Mrr-like_N_dom"/>
</dbReference>
<evidence type="ECO:0000313" key="4">
    <source>
        <dbReference type="EMBL" id="SHI09561.1"/>
    </source>
</evidence>
<dbReference type="EMBL" id="FQXP01000013">
    <property type="protein sequence ID" value="SHI09561.1"/>
    <property type="molecule type" value="Genomic_DNA"/>
</dbReference>
<feature type="domain" description="Restriction system protein Mrr-like N-terminal" evidence="3">
    <location>
        <begin position="6"/>
        <end position="88"/>
    </location>
</feature>
<organism evidence="4 5">
    <name type="scientific">Clostridium collagenovorans DSM 3089</name>
    <dbReference type="NCBI Taxonomy" id="1121306"/>
    <lineage>
        <taxon>Bacteria</taxon>
        <taxon>Bacillati</taxon>
        <taxon>Bacillota</taxon>
        <taxon>Clostridia</taxon>
        <taxon>Eubacteriales</taxon>
        <taxon>Clostridiaceae</taxon>
        <taxon>Clostridium</taxon>
    </lineage>
</organism>
<keyword evidence="5" id="KW-1185">Reference proteome</keyword>
<dbReference type="InterPro" id="IPR052906">
    <property type="entry name" value="Type_IV_Methyl-Rstrct_Enzyme"/>
</dbReference>
<dbReference type="AlphaFoldDB" id="A0A1M5YBV3"/>
<dbReference type="Proteomes" id="UP000184526">
    <property type="component" value="Unassembled WGS sequence"/>
</dbReference>
<dbReference type="STRING" id="1121306.SAMN02745196_02804"/>
<dbReference type="InterPro" id="IPR011335">
    <property type="entry name" value="Restrct_endonuc-II-like"/>
</dbReference>
<dbReference type="Pfam" id="PF04471">
    <property type="entry name" value="Mrr_cat"/>
    <property type="match status" value="1"/>
</dbReference>
<name>A0A1M5YBV3_9CLOT</name>
<dbReference type="Gene3D" id="3.40.1350.10">
    <property type="match status" value="1"/>
</dbReference>
<evidence type="ECO:0000259" key="2">
    <source>
        <dbReference type="Pfam" id="PF04471"/>
    </source>
</evidence>
<gene>
    <name evidence="4" type="ORF">SAMN02745196_02804</name>
</gene>
<dbReference type="InterPro" id="IPR011856">
    <property type="entry name" value="tRNA_endonuc-like_dom_sf"/>
</dbReference>
<dbReference type="GO" id="GO:0003677">
    <property type="term" value="F:DNA binding"/>
    <property type="evidence" value="ECO:0007669"/>
    <property type="project" value="InterPro"/>
</dbReference>
<evidence type="ECO:0000259" key="3">
    <source>
        <dbReference type="Pfam" id="PF14338"/>
    </source>
</evidence>
<protein>
    <submittedName>
        <fullName evidence="4">Restriction system protein</fullName>
    </submittedName>
</protein>
<dbReference type="SUPFAM" id="SSF52980">
    <property type="entry name" value="Restriction endonuclease-like"/>
    <property type="match status" value="1"/>
</dbReference>
<dbReference type="GO" id="GO:0009307">
    <property type="term" value="P:DNA restriction-modification system"/>
    <property type="evidence" value="ECO:0007669"/>
    <property type="project" value="InterPro"/>
</dbReference>
<reference evidence="4 5" key="1">
    <citation type="submission" date="2016-11" db="EMBL/GenBank/DDBJ databases">
        <authorList>
            <person name="Jaros S."/>
            <person name="Januszkiewicz K."/>
            <person name="Wedrychowicz H."/>
        </authorList>
    </citation>
    <scope>NUCLEOTIDE SEQUENCE [LARGE SCALE GENOMIC DNA]</scope>
    <source>
        <strain evidence="4 5">DSM 3089</strain>
    </source>
</reference>
<proteinExistence type="predicted"/>
<evidence type="ECO:0000313" key="5">
    <source>
        <dbReference type="Proteomes" id="UP000184526"/>
    </source>
</evidence>
<dbReference type="Pfam" id="PF14338">
    <property type="entry name" value="Mrr_N"/>
    <property type="match status" value="1"/>
</dbReference>
<dbReference type="InterPro" id="IPR007560">
    <property type="entry name" value="Restrct_endonuc_IV_Mrr"/>
</dbReference>
<dbReference type="PANTHER" id="PTHR30015:SF7">
    <property type="entry name" value="TYPE IV METHYL-DIRECTED RESTRICTION ENZYME ECOKMRR"/>
    <property type="match status" value="1"/>
</dbReference>
<accession>A0A1M5YBV3</accession>
<evidence type="ECO:0000256" key="1">
    <source>
        <dbReference type="SAM" id="MobiDB-lite"/>
    </source>
</evidence>
<dbReference type="RefSeq" id="WP_072832627.1">
    <property type="nucleotide sequence ID" value="NZ_FQXP01000013.1"/>
</dbReference>
<dbReference type="GO" id="GO:0015666">
    <property type="term" value="F:restriction endodeoxyribonuclease activity"/>
    <property type="evidence" value="ECO:0007669"/>
    <property type="project" value="TreeGrafter"/>
</dbReference>
<feature type="region of interest" description="Disordered" evidence="1">
    <location>
        <begin position="103"/>
        <end position="122"/>
    </location>
</feature>
<dbReference type="OrthoDB" id="9803736at2"/>
<sequence>MFKYKYDELIEPCFKAIKQLGGSATNLEIREKLIEILNLSEEEIDDIHRNSTTKLDYRTAWARNYLKNAGYIIRSARAVWSLTDKGNKMESVNKDYVKKKAKIKSDEEEQDENNIKSKNNNTFYDSNSDVDDLNWQTRLLEVIKGITPEKFEKLCQRILRELGFNNVVVTGKSHDGGIDGMGILKLGEVLSFRVAFQAKRYDGTVGSSIIRDFRGAMMGRADKGLIITTGVFSRDAVKEATRDGATPIDLIDGNELAKHLKKLGLGVEVEVVEKVIINEEWFKNI</sequence>
<feature type="domain" description="Restriction endonuclease type IV Mrr" evidence="2">
    <location>
        <begin position="144"/>
        <end position="258"/>
    </location>
</feature>
<dbReference type="PANTHER" id="PTHR30015">
    <property type="entry name" value="MRR RESTRICTION SYSTEM PROTEIN"/>
    <property type="match status" value="1"/>
</dbReference>